<feature type="region of interest" description="Disordered" evidence="7">
    <location>
        <begin position="22"/>
        <end position="65"/>
    </location>
</feature>
<evidence type="ECO:0000256" key="3">
    <source>
        <dbReference type="ARBA" id="ARBA00022475"/>
    </source>
</evidence>
<sequence length="388" mass="39736">MPRNIDRRTFVKGAGAGGIAGLAGLAGCTGGPEDDGSSGEDGTDSPDDTGTPSGEDGNGSADGSAELNVGMVYATGGLGDGSFNDQAQTGLQQAAEEFDVGYDESQPDEVSQFANYQQQYAQSTDPDYGLVSCIGFLQADALGETSADFPDQDFMIVDEVVENDNVASYTFAEHEGSFLVGQLAGLLTTQEFSAGAGSTDPDSTSVGFVGGVESALIQKFEAGFLAGAAHANADVDIQTTYVGDFNAPGAGQEAALAMYNNGADVVYHAAGNTGTGVFQAAQEAGRFAIGVDQDQSLTRPNYSDVILASMVKRVDTAVYNSIEAKLNGELPTGDLVALGLEQEGVAAVYGDELGSELPEEVTSAVESSREAIIGGELEVPQSPSDVSE</sequence>
<feature type="compositionally biased region" description="Acidic residues" evidence="7">
    <location>
        <begin position="32"/>
        <end position="47"/>
    </location>
</feature>
<dbReference type="AlphaFoldDB" id="A0A7D5QCS6"/>
<keyword evidence="10" id="KW-1185">Reference proteome</keyword>
<evidence type="ECO:0000256" key="1">
    <source>
        <dbReference type="ARBA" id="ARBA00004193"/>
    </source>
</evidence>
<evidence type="ECO:0000313" key="10">
    <source>
        <dbReference type="Proteomes" id="UP000509626"/>
    </source>
</evidence>
<dbReference type="SUPFAM" id="SSF53822">
    <property type="entry name" value="Periplasmic binding protein-like I"/>
    <property type="match status" value="1"/>
</dbReference>
<organism evidence="9 10">
    <name type="scientific">Halorarum salinum</name>
    <dbReference type="NCBI Taxonomy" id="2743089"/>
    <lineage>
        <taxon>Archaea</taxon>
        <taxon>Methanobacteriati</taxon>
        <taxon>Methanobacteriota</taxon>
        <taxon>Stenosarchaea group</taxon>
        <taxon>Halobacteria</taxon>
        <taxon>Halobacteriales</taxon>
        <taxon>Haloferacaceae</taxon>
        <taxon>Halorarum</taxon>
    </lineage>
</organism>
<dbReference type="InterPro" id="IPR050957">
    <property type="entry name" value="BMP_lipoprotein"/>
</dbReference>
<evidence type="ECO:0000256" key="2">
    <source>
        <dbReference type="ARBA" id="ARBA00008610"/>
    </source>
</evidence>
<dbReference type="Gene3D" id="3.40.50.2300">
    <property type="match status" value="2"/>
</dbReference>
<feature type="domain" description="ABC transporter substrate-binding protein PnrA-like" evidence="8">
    <location>
        <begin position="69"/>
        <end position="381"/>
    </location>
</feature>
<keyword evidence="3" id="KW-1003">Cell membrane</keyword>
<dbReference type="PROSITE" id="PS51257">
    <property type="entry name" value="PROKAR_LIPOPROTEIN"/>
    <property type="match status" value="1"/>
</dbReference>
<dbReference type="GO" id="GO:0005886">
    <property type="term" value="C:plasma membrane"/>
    <property type="evidence" value="ECO:0007669"/>
    <property type="project" value="UniProtKB-SubCell"/>
</dbReference>
<dbReference type="OrthoDB" id="26626at2157"/>
<dbReference type="InterPro" id="IPR006311">
    <property type="entry name" value="TAT_signal"/>
</dbReference>
<evidence type="ECO:0000256" key="4">
    <source>
        <dbReference type="ARBA" id="ARBA00022729"/>
    </source>
</evidence>
<dbReference type="PROSITE" id="PS51318">
    <property type="entry name" value="TAT"/>
    <property type="match status" value="1"/>
</dbReference>
<accession>A0A7D5QCS6</accession>
<protein>
    <submittedName>
        <fullName evidence="9">BMP family protein</fullName>
    </submittedName>
</protein>
<evidence type="ECO:0000313" key="9">
    <source>
        <dbReference type="EMBL" id="QLG61701.1"/>
    </source>
</evidence>
<evidence type="ECO:0000256" key="7">
    <source>
        <dbReference type="SAM" id="MobiDB-lite"/>
    </source>
</evidence>
<gene>
    <name evidence="9" type="ORF">HUG12_08155</name>
</gene>
<proteinExistence type="inferred from homology"/>
<evidence type="ECO:0000256" key="6">
    <source>
        <dbReference type="ARBA" id="ARBA00023288"/>
    </source>
</evidence>
<name>A0A7D5QCS6_9EURY</name>
<dbReference type="EMBL" id="CP058579">
    <property type="protein sequence ID" value="QLG61701.1"/>
    <property type="molecule type" value="Genomic_DNA"/>
</dbReference>
<keyword evidence="4" id="KW-0732">Signal</keyword>
<evidence type="ECO:0000259" key="8">
    <source>
        <dbReference type="Pfam" id="PF02608"/>
    </source>
</evidence>
<comment type="similarity">
    <text evidence="2">Belongs to the BMP lipoprotein family.</text>
</comment>
<keyword evidence="6" id="KW-0449">Lipoprotein</keyword>
<dbReference type="PANTHER" id="PTHR34296:SF2">
    <property type="entry name" value="ABC TRANSPORTER GUANOSINE-BINDING PROTEIN NUPN"/>
    <property type="match status" value="1"/>
</dbReference>
<dbReference type="InterPro" id="IPR028082">
    <property type="entry name" value="Peripla_BP_I"/>
</dbReference>
<dbReference type="KEGG" id="halu:HUG12_08155"/>
<keyword evidence="5" id="KW-0472">Membrane</keyword>
<dbReference type="Proteomes" id="UP000509626">
    <property type="component" value="Chromosome"/>
</dbReference>
<dbReference type="GeneID" id="56037424"/>
<dbReference type="PANTHER" id="PTHR34296">
    <property type="entry name" value="TRANSCRIPTIONAL ACTIVATOR PROTEIN MED"/>
    <property type="match status" value="1"/>
</dbReference>
<comment type="subcellular location">
    <subcellularLocation>
        <location evidence="1">Cell membrane</location>
        <topology evidence="1">Lipid-anchor</topology>
    </subcellularLocation>
</comment>
<dbReference type="Pfam" id="PF02608">
    <property type="entry name" value="Bmp"/>
    <property type="match status" value="1"/>
</dbReference>
<evidence type="ECO:0000256" key="5">
    <source>
        <dbReference type="ARBA" id="ARBA00023136"/>
    </source>
</evidence>
<dbReference type="RefSeq" id="WP_179268286.1">
    <property type="nucleotide sequence ID" value="NZ_CP058579.1"/>
</dbReference>
<reference evidence="9 10" key="1">
    <citation type="submission" date="2020-06" db="EMBL/GenBank/DDBJ databases">
        <title>NJ-3-1, isolated from saline soil.</title>
        <authorList>
            <person name="Cui H.L."/>
            <person name="Shi X."/>
        </authorList>
    </citation>
    <scope>NUCLEOTIDE SEQUENCE [LARGE SCALE GENOMIC DNA]</scope>
    <source>
        <strain evidence="9 10">NJ-3-1</strain>
    </source>
</reference>
<dbReference type="CDD" id="cd06354">
    <property type="entry name" value="PBP1_PrnA-like"/>
    <property type="match status" value="1"/>
</dbReference>
<dbReference type="InterPro" id="IPR003760">
    <property type="entry name" value="PnrA-like"/>
</dbReference>